<proteinExistence type="predicted"/>
<dbReference type="Proteomes" id="UP000316775">
    <property type="component" value="Unassembled WGS sequence"/>
</dbReference>
<comment type="caution">
    <text evidence="1">The sequence shown here is derived from an EMBL/GenBank/DDBJ whole genome shotgun (WGS) entry which is preliminary data.</text>
</comment>
<accession>A0A4Y4AS49</accession>
<gene>
    <name evidence="1" type="ORF">FFL01_06000</name>
</gene>
<evidence type="ECO:0000313" key="1">
    <source>
        <dbReference type="EMBL" id="GEC71061.1"/>
    </source>
</evidence>
<dbReference type="EMBL" id="BJNP01000004">
    <property type="protein sequence ID" value="GEC71061.1"/>
    <property type="molecule type" value="Genomic_DNA"/>
</dbReference>
<dbReference type="RefSeq" id="WP_073244256.1">
    <property type="nucleotide sequence ID" value="NZ_BJNP01000004.1"/>
</dbReference>
<dbReference type="AlphaFoldDB" id="A0A4Y4AS49"/>
<sequence length="68" mass="7966">MNTRRLITRALDFIREIRTNNNTGKENRVELTNHRFGINAGADFKDQKKASDSLTFLMYSKENETLFI</sequence>
<protein>
    <submittedName>
        <fullName evidence="1">Uncharacterized protein</fullName>
    </submittedName>
</protein>
<organism evidence="1 2">
    <name type="scientific">Flavobacterium flevense</name>
    <dbReference type="NCBI Taxonomy" id="983"/>
    <lineage>
        <taxon>Bacteria</taxon>
        <taxon>Pseudomonadati</taxon>
        <taxon>Bacteroidota</taxon>
        <taxon>Flavobacteriia</taxon>
        <taxon>Flavobacteriales</taxon>
        <taxon>Flavobacteriaceae</taxon>
        <taxon>Flavobacterium</taxon>
    </lineage>
</organism>
<evidence type="ECO:0000313" key="2">
    <source>
        <dbReference type="Proteomes" id="UP000316775"/>
    </source>
</evidence>
<name>A0A4Y4AS49_9FLAO</name>
<dbReference type="OrthoDB" id="1371248at2"/>
<keyword evidence="2" id="KW-1185">Reference proteome</keyword>
<reference evidence="1 2" key="1">
    <citation type="submission" date="2019-06" db="EMBL/GenBank/DDBJ databases">
        <title>Whole genome shotgun sequence of Flavobacterium flevense NBRC 14960.</title>
        <authorList>
            <person name="Hosoyama A."/>
            <person name="Uohara A."/>
            <person name="Ohji S."/>
            <person name="Ichikawa N."/>
        </authorList>
    </citation>
    <scope>NUCLEOTIDE SEQUENCE [LARGE SCALE GENOMIC DNA]</scope>
    <source>
        <strain evidence="1 2">NBRC 14960</strain>
    </source>
</reference>